<dbReference type="Proteomes" id="UP000299102">
    <property type="component" value="Unassembled WGS sequence"/>
</dbReference>
<feature type="compositionally biased region" description="Basic and acidic residues" evidence="1">
    <location>
        <begin position="30"/>
        <end position="42"/>
    </location>
</feature>
<feature type="region of interest" description="Disordered" evidence="1">
    <location>
        <begin position="25"/>
        <end position="57"/>
    </location>
</feature>
<dbReference type="EMBL" id="BGZK01001763">
    <property type="protein sequence ID" value="GBP85855.1"/>
    <property type="molecule type" value="Genomic_DNA"/>
</dbReference>
<reference evidence="2 3" key="1">
    <citation type="journal article" date="2019" name="Commun. Biol.">
        <title>The bagworm genome reveals a unique fibroin gene that provides high tensile strength.</title>
        <authorList>
            <person name="Kono N."/>
            <person name="Nakamura H."/>
            <person name="Ohtoshi R."/>
            <person name="Tomita M."/>
            <person name="Numata K."/>
            <person name="Arakawa K."/>
        </authorList>
    </citation>
    <scope>NUCLEOTIDE SEQUENCE [LARGE SCALE GENOMIC DNA]</scope>
</reference>
<proteinExistence type="predicted"/>
<dbReference type="AlphaFoldDB" id="A0A4C1ZH47"/>
<accession>A0A4C1ZH47</accession>
<evidence type="ECO:0000256" key="1">
    <source>
        <dbReference type="SAM" id="MobiDB-lite"/>
    </source>
</evidence>
<evidence type="ECO:0000313" key="3">
    <source>
        <dbReference type="Proteomes" id="UP000299102"/>
    </source>
</evidence>
<gene>
    <name evidence="2" type="ORF">EVAR_68128_1</name>
</gene>
<protein>
    <submittedName>
        <fullName evidence="2">Uncharacterized protein</fullName>
    </submittedName>
</protein>
<comment type="caution">
    <text evidence="2">The sequence shown here is derived from an EMBL/GenBank/DDBJ whole genome shotgun (WGS) entry which is preliminary data.</text>
</comment>
<organism evidence="2 3">
    <name type="scientific">Eumeta variegata</name>
    <name type="common">Bagworm moth</name>
    <name type="synonym">Eumeta japonica</name>
    <dbReference type="NCBI Taxonomy" id="151549"/>
    <lineage>
        <taxon>Eukaryota</taxon>
        <taxon>Metazoa</taxon>
        <taxon>Ecdysozoa</taxon>
        <taxon>Arthropoda</taxon>
        <taxon>Hexapoda</taxon>
        <taxon>Insecta</taxon>
        <taxon>Pterygota</taxon>
        <taxon>Neoptera</taxon>
        <taxon>Endopterygota</taxon>
        <taxon>Lepidoptera</taxon>
        <taxon>Glossata</taxon>
        <taxon>Ditrysia</taxon>
        <taxon>Tineoidea</taxon>
        <taxon>Psychidae</taxon>
        <taxon>Oiketicinae</taxon>
        <taxon>Eumeta</taxon>
    </lineage>
</organism>
<evidence type="ECO:0000313" key="2">
    <source>
        <dbReference type="EMBL" id="GBP85855.1"/>
    </source>
</evidence>
<keyword evidence="3" id="KW-1185">Reference proteome</keyword>
<name>A0A4C1ZH47_EUMVA</name>
<feature type="region of interest" description="Disordered" evidence="1">
    <location>
        <begin position="1"/>
        <end position="20"/>
    </location>
</feature>
<sequence>MPRERSEINSDGRWRAGDSGILPRHLLPRVAHEPSARGKEYQDVTSRPRRPRRRKSANELAELSVLMRVRVNFVLHAQSGDTSATASCECMFAARAGGGRPPPHLSRHPSCRIAVTHDVRYK</sequence>
<feature type="compositionally biased region" description="Basic and acidic residues" evidence="1">
    <location>
        <begin position="1"/>
        <end position="16"/>
    </location>
</feature>